<dbReference type="EMBL" id="MEZN01000040">
    <property type="protein sequence ID" value="OGD55593.1"/>
    <property type="molecule type" value="Genomic_DNA"/>
</dbReference>
<dbReference type="CDD" id="cd02440">
    <property type="entry name" value="AdoMet_MTases"/>
    <property type="match status" value="1"/>
</dbReference>
<evidence type="ECO:0000313" key="1">
    <source>
        <dbReference type="EMBL" id="OGD55593.1"/>
    </source>
</evidence>
<dbReference type="Gene3D" id="3.40.50.150">
    <property type="entry name" value="Vaccinia Virus protein VP39"/>
    <property type="match status" value="1"/>
</dbReference>
<protein>
    <recommendedName>
        <fullName evidence="3">Methyltransferase type 11 domain-containing protein</fullName>
    </recommendedName>
</protein>
<evidence type="ECO:0000313" key="2">
    <source>
        <dbReference type="Proteomes" id="UP000176791"/>
    </source>
</evidence>
<dbReference type="PANTHER" id="PTHR43861">
    <property type="entry name" value="TRANS-ACONITATE 2-METHYLTRANSFERASE-RELATED"/>
    <property type="match status" value="1"/>
</dbReference>
<organism evidence="1 2">
    <name type="scientific">Candidatus Beckwithbacteria bacterium RIFCSPHIGHO2_12_FULL_47_17</name>
    <dbReference type="NCBI Taxonomy" id="1797460"/>
    <lineage>
        <taxon>Bacteria</taxon>
        <taxon>Candidatus Beckwithiibacteriota</taxon>
    </lineage>
</organism>
<dbReference type="SUPFAM" id="SSF53335">
    <property type="entry name" value="S-adenosyl-L-methionine-dependent methyltransferases"/>
    <property type="match status" value="1"/>
</dbReference>
<dbReference type="Pfam" id="PF13489">
    <property type="entry name" value="Methyltransf_23"/>
    <property type="match status" value="1"/>
</dbReference>
<dbReference type="Proteomes" id="UP000176791">
    <property type="component" value="Unassembled WGS sequence"/>
</dbReference>
<proteinExistence type="predicted"/>
<sequence length="257" mass="30136">MADKVFVPKTNQSHWDSYWQKTNYQREMELCRSDDLLPIFGKYLTKKQTIIEAGCGAGKWVIYLGKKGYNIVGVDNNRLGLRKLKDYYPPARAKLGDVRRLAFKSDSFDVYISLGVVEHFIDGPPAALADAFRVVKPGGLAIVEVPFDNKLRRLRRLLGKLKFWRRRPKDWEFYEYHYTKNELKQFMLQAGFINLNFFPKDDLNPQKSLGLWLDWPKLRREKDNPDFRLIRAGQVVKKILPRWCYSACVVCVGRKPR</sequence>
<reference evidence="1 2" key="1">
    <citation type="journal article" date="2016" name="Nat. Commun.">
        <title>Thousands of microbial genomes shed light on interconnected biogeochemical processes in an aquifer system.</title>
        <authorList>
            <person name="Anantharaman K."/>
            <person name="Brown C.T."/>
            <person name="Hug L.A."/>
            <person name="Sharon I."/>
            <person name="Castelle C.J."/>
            <person name="Probst A.J."/>
            <person name="Thomas B.C."/>
            <person name="Singh A."/>
            <person name="Wilkins M.J."/>
            <person name="Karaoz U."/>
            <person name="Brodie E.L."/>
            <person name="Williams K.H."/>
            <person name="Hubbard S.S."/>
            <person name="Banfield J.F."/>
        </authorList>
    </citation>
    <scope>NUCLEOTIDE SEQUENCE [LARGE SCALE GENOMIC DNA]</scope>
</reference>
<gene>
    <name evidence="1" type="ORF">A3E73_02480</name>
</gene>
<dbReference type="InterPro" id="IPR029063">
    <property type="entry name" value="SAM-dependent_MTases_sf"/>
</dbReference>
<dbReference type="AlphaFoldDB" id="A0A1F5DKD2"/>
<evidence type="ECO:0008006" key="3">
    <source>
        <dbReference type="Google" id="ProtNLM"/>
    </source>
</evidence>
<comment type="caution">
    <text evidence="1">The sequence shown here is derived from an EMBL/GenBank/DDBJ whole genome shotgun (WGS) entry which is preliminary data.</text>
</comment>
<dbReference type="STRING" id="1797460.A3E73_02480"/>
<accession>A0A1F5DKD2</accession>
<name>A0A1F5DKD2_9BACT</name>